<gene>
    <name evidence="1" type="ORF">THIOM_001451</name>
</gene>
<comment type="caution">
    <text evidence="1">The sequence shown here is derived from an EMBL/GenBank/DDBJ whole genome shotgun (WGS) entry which is preliminary data.</text>
</comment>
<protein>
    <submittedName>
        <fullName evidence="1">Uncharacterized protein</fullName>
    </submittedName>
</protein>
<proteinExistence type="predicted"/>
<reference evidence="1 2" key="1">
    <citation type="submission" date="2016-05" db="EMBL/GenBank/DDBJ databases">
        <title>Single-cell genome of chain-forming Candidatus Thiomargarita nelsonii and comparison to other large sulfur-oxidizing bacteria.</title>
        <authorList>
            <person name="Winkel M."/>
            <person name="Salman V."/>
            <person name="Woyke T."/>
            <person name="Schulz-Vogt H."/>
            <person name="Richter M."/>
            <person name="Flood B."/>
            <person name="Bailey J."/>
            <person name="Amann R."/>
            <person name="Mussmann M."/>
        </authorList>
    </citation>
    <scope>NUCLEOTIDE SEQUENCE [LARGE SCALE GENOMIC DNA]</scope>
    <source>
        <strain evidence="1 2">THI036</strain>
    </source>
</reference>
<accession>A0A176S3P6</accession>
<dbReference type="EMBL" id="LUTY01000771">
    <property type="protein sequence ID" value="OAD22732.1"/>
    <property type="molecule type" value="Genomic_DNA"/>
</dbReference>
<sequence length="277" mass="31956">MLIIPVTWPWKGTLFPKLAKFVENDKGVPAPPKLRNVEKYTPPYPINKFPKHFAIELGKDIVYILASRGKNARLEGSDWEEIFARLVGAKWKPSNVGLDDIVLEQTAWGAKTVKNRSPSTVSKVRLISGRNSPVYSFGDREVSECDPNELGEKVLAIWNERVASIRKLYQHVRTVVLIKSNDLLELAVFEFETVMYPSDQYWWQWNERNNLEGFNKFADQHIFTWQPHGSQFTIIENVPPERLAIRIKQPPQLDRDAVLKSIAFDESWVQVLKIEQA</sequence>
<keyword evidence="2" id="KW-1185">Reference proteome</keyword>
<dbReference type="PATRIC" id="fig|1003181.4.peg.2012"/>
<organism evidence="1 2">
    <name type="scientific">Candidatus Thiomargarita nelsonii</name>
    <dbReference type="NCBI Taxonomy" id="1003181"/>
    <lineage>
        <taxon>Bacteria</taxon>
        <taxon>Pseudomonadati</taxon>
        <taxon>Pseudomonadota</taxon>
        <taxon>Gammaproteobacteria</taxon>
        <taxon>Thiotrichales</taxon>
        <taxon>Thiotrichaceae</taxon>
        <taxon>Thiomargarita</taxon>
    </lineage>
</organism>
<dbReference type="Proteomes" id="UP000076962">
    <property type="component" value="Unassembled WGS sequence"/>
</dbReference>
<evidence type="ECO:0000313" key="2">
    <source>
        <dbReference type="Proteomes" id="UP000076962"/>
    </source>
</evidence>
<evidence type="ECO:0000313" key="1">
    <source>
        <dbReference type="EMBL" id="OAD22732.1"/>
    </source>
</evidence>
<dbReference type="AlphaFoldDB" id="A0A176S3P6"/>
<name>A0A176S3P6_9GAMM</name>